<dbReference type="SUPFAM" id="SSF50978">
    <property type="entry name" value="WD40 repeat-like"/>
    <property type="match status" value="1"/>
</dbReference>
<dbReference type="GeneTree" id="ENSGT00940000158003"/>
<evidence type="ECO:0000313" key="2">
    <source>
        <dbReference type="Ensembl" id="ENSSPUP00000007552.1"/>
    </source>
</evidence>
<sequence>MDLYKNKFVSGSKDCTAKMWDLDTGRCIKTFKHKDPVLAAKINDVHIVSSCERGKVKVWHTNTFTLVK</sequence>
<keyword evidence="1" id="KW-0853">WD repeat</keyword>
<reference evidence="2" key="1">
    <citation type="submission" date="2025-08" db="UniProtKB">
        <authorList>
            <consortium name="Ensembl"/>
        </authorList>
    </citation>
    <scope>IDENTIFICATION</scope>
</reference>
<dbReference type="PROSITE" id="PS50082">
    <property type="entry name" value="WD_REPEATS_2"/>
    <property type="match status" value="1"/>
</dbReference>
<reference evidence="2" key="2">
    <citation type="submission" date="2025-09" db="UniProtKB">
        <authorList>
            <consortium name="Ensembl"/>
        </authorList>
    </citation>
    <scope>IDENTIFICATION</scope>
</reference>
<proteinExistence type="predicted"/>
<dbReference type="OMA" id="WHTNTFT"/>
<evidence type="ECO:0000313" key="3">
    <source>
        <dbReference type="Proteomes" id="UP000694392"/>
    </source>
</evidence>
<dbReference type="Proteomes" id="UP000694392">
    <property type="component" value="Unplaced"/>
</dbReference>
<dbReference type="PANTHER" id="PTHR19872">
    <property type="entry name" value="UBIQUITIN LIGASE SPECIFICITY FACTOR/HREP PROTEIN"/>
    <property type="match status" value="1"/>
</dbReference>
<dbReference type="InterPro" id="IPR015943">
    <property type="entry name" value="WD40/YVTN_repeat-like_dom_sf"/>
</dbReference>
<dbReference type="InterPro" id="IPR036322">
    <property type="entry name" value="WD40_repeat_dom_sf"/>
</dbReference>
<dbReference type="Ensembl" id="ENSSPUT00000008045.1">
    <property type="protein sequence ID" value="ENSSPUP00000007552.1"/>
    <property type="gene ID" value="ENSSPUG00000005837.1"/>
</dbReference>
<organism evidence="2 3">
    <name type="scientific">Sphenodon punctatus</name>
    <name type="common">Tuatara</name>
    <name type="synonym">Hatteria punctata</name>
    <dbReference type="NCBI Taxonomy" id="8508"/>
    <lineage>
        <taxon>Eukaryota</taxon>
        <taxon>Metazoa</taxon>
        <taxon>Chordata</taxon>
        <taxon>Craniata</taxon>
        <taxon>Vertebrata</taxon>
        <taxon>Euteleostomi</taxon>
        <taxon>Lepidosauria</taxon>
        <taxon>Sphenodontia</taxon>
        <taxon>Sphenodontidae</taxon>
        <taxon>Sphenodon</taxon>
    </lineage>
</organism>
<dbReference type="SMART" id="SM00320">
    <property type="entry name" value="WD40"/>
    <property type="match status" value="1"/>
</dbReference>
<evidence type="ECO:0000256" key="1">
    <source>
        <dbReference type="PROSITE-ProRule" id="PRU00221"/>
    </source>
</evidence>
<protein>
    <submittedName>
        <fullName evidence="2">Uncharacterized protein</fullName>
    </submittedName>
</protein>
<dbReference type="AlphaFoldDB" id="A0A8D0GMS8"/>
<dbReference type="PANTHER" id="PTHR19872:SF7">
    <property type="entry name" value="F-BOX AND WD REPEAT DOMAIN CONTAINING PROTEIN 10B-RELATED"/>
    <property type="match status" value="1"/>
</dbReference>
<dbReference type="Gene3D" id="2.130.10.10">
    <property type="entry name" value="YVTN repeat-like/Quinoprotein amine dehydrogenase"/>
    <property type="match status" value="1"/>
</dbReference>
<keyword evidence="3" id="KW-1185">Reference proteome</keyword>
<dbReference type="Pfam" id="PF00400">
    <property type="entry name" value="WD40"/>
    <property type="match status" value="2"/>
</dbReference>
<accession>A0A8D0GMS8</accession>
<name>A0A8D0GMS8_SPHPU</name>
<dbReference type="InterPro" id="IPR001680">
    <property type="entry name" value="WD40_rpt"/>
</dbReference>
<feature type="repeat" description="WD" evidence="1">
    <location>
        <begin position="1"/>
        <end position="30"/>
    </location>
</feature>
<dbReference type="InterPro" id="IPR051075">
    <property type="entry name" value="SCF_subunit_WD-repeat"/>
</dbReference>